<gene>
    <name evidence="2" type="ORF">NCTC13292_00460</name>
</gene>
<dbReference type="AlphaFoldDB" id="A0A378J014"/>
<evidence type="ECO:0000256" key="1">
    <source>
        <dbReference type="SAM" id="MobiDB-lite"/>
    </source>
</evidence>
<evidence type="ECO:0000313" key="3">
    <source>
        <dbReference type="Proteomes" id="UP000254677"/>
    </source>
</evidence>
<dbReference type="RefSeq" id="WP_115220310.1">
    <property type="nucleotide sequence ID" value="NZ_CAXYJE010000005.1"/>
</dbReference>
<dbReference type="OrthoDB" id="5635651at2"/>
<reference evidence="2 3" key="1">
    <citation type="submission" date="2018-06" db="EMBL/GenBank/DDBJ databases">
        <authorList>
            <consortium name="Pathogen Informatics"/>
            <person name="Doyle S."/>
        </authorList>
    </citation>
    <scope>NUCLEOTIDE SEQUENCE [LARGE SCALE GENOMIC DNA]</scope>
    <source>
        <strain evidence="2 3">NCTC13292</strain>
    </source>
</reference>
<dbReference type="EMBL" id="UGOA01000001">
    <property type="protein sequence ID" value="STX40726.1"/>
    <property type="molecule type" value="Genomic_DNA"/>
</dbReference>
<feature type="compositionally biased region" description="Low complexity" evidence="1">
    <location>
        <begin position="34"/>
        <end position="45"/>
    </location>
</feature>
<proteinExistence type="predicted"/>
<evidence type="ECO:0000313" key="2">
    <source>
        <dbReference type="EMBL" id="STX40726.1"/>
    </source>
</evidence>
<dbReference type="Proteomes" id="UP000254677">
    <property type="component" value="Unassembled WGS sequence"/>
</dbReference>
<protein>
    <submittedName>
        <fullName evidence="2">Uncharacterized protein</fullName>
    </submittedName>
</protein>
<accession>A0A378J014</accession>
<name>A0A378J014_9GAMM</name>
<sequence>MGTSSNTPVTWEEFFKRNPYFGPINSRLQVIVTQQSSSSDTNNNNAPVAPTGSGQAPISVAKIQQFWRKKTSTDTKVKVQAGSAHLPPQAKLMANIRSDKEVKKILEEAARKKRLHTNLVQTILHQPNAIKCAYELYKETKLTKDQFFRITELHKKYIKDEEHVIYKSVNISKIKELARLVNNGLRNVDDTGHNDQFAELKEFLKDPTFPEIVVGLYDSNYSHGMQAQQLLTLLELYQSQRQRPGLRPFRNRSGEVEMLQSPQPYITSINRILDEDGLFTEEAKKFLLPLLNQPGRLKSVNENNAYEEFRRLVVQLPPSEQIFYTVITSSTAKLTRNVLAESAVTEIPYQLAEHFNKLNGVKISDELPLLIPTCGLRNAIGLLRYGVDNYIPIEPQFGVKSMTDIEEAYRERHHRLAFLYYPYTPDPGAVHNSPLDTYLGVFAHDKYHSDVVSSMPDYARHGLLRFADIIRGKTGIDWSDELWIWIDADFRYFKSNEVDPLSAPGIVHFCTMLDTLQLPDIESGKPYGQILIKGIGPSSVGLLVMLDMVENKKDWKAIGLDPDLLPDANHKRTPLTRRSTMLLHKPLDYKKYFTRIEEMVNHYQSILAKPPAAQLLEIMVYLSQPNKLSTKEISEFGNFVDELQKQGLLKIEKEGINIHLKFAGKHLEYNESLNHNTLHPLILMYKVYRQERAYWHKDDFLKAYDESNAVMNTMISLLKDNNLKDPAKNILDRMIQTILLQASNLSTEDISFDTLKKSIDAYSTRQTYLFQTPKEEKKNSDKLLDKVFANAYSYDKKTISLIELIDSITQYKDSLTQEQQAEKQQATMTPKKQ</sequence>
<organism evidence="2 3">
    <name type="scientific">Legionella donaldsonii</name>
    <dbReference type="NCBI Taxonomy" id="45060"/>
    <lineage>
        <taxon>Bacteria</taxon>
        <taxon>Pseudomonadati</taxon>
        <taxon>Pseudomonadota</taxon>
        <taxon>Gammaproteobacteria</taxon>
        <taxon>Legionellales</taxon>
        <taxon>Legionellaceae</taxon>
        <taxon>Legionella</taxon>
    </lineage>
</organism>
<feature type="region of interest" description="Disordered" evidence="1">
    <location>
        <begin position="34"/>
        <end position="56"/>
    </location>
</feature>
<keyword evidence="3" id="KW-1185">Reference proteome</keyword>